<name>A0A0U5J9I4_9BACT</name>
<keyword evidence="2" id="KW-0548">Nucleotidyltransferase</keyword>
<reference evidence="5" key="1">
    <citation type="submission" date="2015-09" db="EMBL/GenBank/DDBJ databases">
        <authorList>
            <person name="Bertelli C."/>
        </authorList>
    </citation>
    <scope>NUCLEOTIDE SEQUENCE [LARGE SCALE GENOMIC DNA]</scope>
    <source>
        <strain evidence="5">KNic</strain>
    </source>
</reference>
<proteinExistence type="predicted"/>
<dbReference type="PANTHER" id="PTHR11952">
    <property type="entry name" value="UDP- GLUCOSE PYROPHOSPHORYLASE"/>
    <property type="match status" value="1"/>
</dbReference>
<dbReference type="Proteomes" id="UP000069902">
    <property type="component" value="Chromosome cPNK"/>
</dbReference>
<evidence type="ECO:0000313" key="5">
    <source>
        <dbReference type="Proteomes" id="UP000069902"/>
    </source>
</evidence>
<sequence length="727" mass="82667">MALNLEQHVYDLRTLVANLRQTSIITEKLAILNSLPIVKDFFHRSNLLQPYLAGLNEESDYAIKSIIAIGQGPIVFNQTVVEKEPFERLHKLAQQLVSIEHFYQYMGGIIGYHLTVLSMIFFQSTLKKPSLDNTSYIQPEGLFLGHDKPAVRKAIRWGLESLGKLVEIYPVGGAGDRLNLMDEETKVPLPAAVLPFLGKSLLEGLIRDLQAREYLHFKLYDKQLCIPVAMMTSTEKNNHAHILDICQRYNWFGRPPESFYFFIQPLVPVLTQEGNWSLSSPLTLTLKPGGHGVMWKLAEEQGVFAWLASQGIEDGLVRQINNPLAGIDSSILGLVGIGCKQKKAFGFVSCERLLNSAEGTNVLIETEVSNHFEYRLTNIEYTDFAYRGIGEEPAKEGSPYSIYPTNTNILFVHIPAIQEALHSCPIPGQLINMKSKVSYIDQEGHVSFVPGGRLESTMQNIADYIVDRFPNRLPRKEFQRRLKSFIVYNKRSKTISTTKKSYTPGESAVSTPEQAYYDILSNNRELLNQGCHFKVPDEQSLDEFLKAGPNCIFLFHPALGPLYSVVQQKIRHGRFADRSELQIELAEVNIDHLDLEGSLLIESPSPLGSINENDLLEYGLESRCHLQHVTIRNKGIDYRLPQHFWKNKLQRNECVRIHLKEGAEFHAEHITLTGNCYFEVPAYHRLTLKAASDGTLAEELTKIENPSWSWHYHFDEEDRIKLHMKHN</sequence>
<dbReference type="Gene3D" id="3.90.550.10">
    <property type="entry name" value="Spore Coat Polysaccharide Biosynthesis Protein SpsA, Chain A"/>
    <property type="match status" value="1"/>
</dbReference>
<evidence type="ECO:0000259" key="3">
    <source>
        <dbReference type="Pfam" id="PF25441"/>
    </source>
</evidence>
<dbReference type="EMBL" id="LN879502">
    <property type="protein sequence ID" value="CUI16094.1"/>
    <property type="molecule type" value="Genomic_DNA"/>
</dbReference>
<dbReference type="AlphaFoldDB" id="A0A0U5J9I4"/>
<dbReference type="PATRIC" id="fig|389348.3.peg.513"/>
<evidence type="ECO:0000256" key="1">
    <source>
        <dbReference type="ARBA" id="ARBA00022679"/>
    </source>
</evidence>
<dbReference type="Pfam" id="PF25441">
    <property type="entry name" value="Hexapep_UGP3_C"/>
    <property type="match status" value="1"/>
</dbReference>
<dbReference type="KEGG" id="pnl:PNK_0465"/>
<dbReference type="GO" id="GO:0006048">
    <property type="term" value="P:UDP-N-acetylglucosamine biosynthetic process"/>
    <property type="evidence" value="ECO:0007669"/>
    <property type="project" value="TreeGrafter"/>
</dbReference>
<dbReference type="InterPro" id="IPR029044">
    <property type="entry name" value="Nucleotide-diphossugar_trans"/>
</dbReference>
<dbReference type="PANTHER" id="PTHR11952:SF14">
    <property type="entry name" value="UTP--GLUCOSE-1-PHOSPHATE URIDYLYLTRANSFERASE 3, CHLOROPLASTIC"/>
    <property type="match status" value="1"/>
</dbReference>
<evidence type="ECO:0000256" key="2">
    <source>
        <dbReference type="ARBA" id="ARBA00022695"/>
    </source>
</evidence>
<dbReference type="InParanoid" id="A0A0U5J9I4"/>
<dbReference type="InterPro" id="IPR039741">
    <property type="entry name" value="UDP-sugar_pyrophosphorylase"/>
</dbReference>
<protein>
    <recommendedName>
        <fullName evidence="3">UGP3-like C-terminal hexapeptide repeats domain-containing protein</fullName>
    </recommendedName>
</protein>
<evidence type="ECO:0000313" key="4">
    <source>
        <dbReference type="EMBL" id="CUI16094.1"/>
    </source>
</evidence>
<dbReference type="InterPro" id="IPR002618">
    <property type="entry name" value="UDPGP_fam"/>
</dbReference>
<accession>A0A0U5J9I4</accession>
<dbReference type="Pfam" id="PF01704">
    <property type="entry name" value="UDPGP"/>
    <property type="match status" value="1"/>
</dbReference>
<dbReference type="GO" id="GO:0003977">
    <property type="term" value="F:UDP-N-acetylglucosamine diphosphorylase activity"/>
    <property type="evidence" value="ECO:0007669"/>
    <property type="project" value="TreeGrafter"/>
</dbReference>
<keyword evidence="1" id="KW-0808">Transferase</keyword>
<dbReference type="RefSeq" id="WP_059060050.1">
    <property type="nucleotide sequence ID" value="NZ_LN879502.1"/>
</dbReference>
<dbReference type="InterPro" id="IPR057388">
    <property type="entry name" value="Hexapep_UGP3_C"/>
</dbReference>
<organism evidence="4 5">
    <name type="scientific">Candidatus Protochlamydia naegleriophila</name>
    <dbReference type="NCBI Taxonomy" id="389348"/>
    <lineage>
        <taxon>Bacteria</taxon>
        <taxon>Pseudomonadati</taxon>
        <taxon>Chlamydiota</taxon>
        <taxon>Chlamydiia</taxon>
        <taxon>Parachlamydiales</taxon>
        <taxon>Parachlamydiaceae</taxon>
        <taxon>Candidatus Protochlamydia</taxon>
    </lineage>
</organism>
<feature type="domain" description="UGP3-like C-terminal hexapeptide repeats" evidence="3">
    <location>
        <begin position="570"/>
        <end position="724"/>
    </location>
</feature>
<gene>
    <name evidence="4" type="ORF">PNK_0465</name>
</gene>
<keyword evidence="5" id="KW-1185">Reference proteome</keyword>
<dbReference type="STRING" id="389348.PNK_0465"/>
<dbReference type="SUPFAM" id="SSF53448">
    <property type="entry name" value="Nucleotide-diphospho-sugar transferases"/>
    <property type="match status" value="1"/>
</dbReference>